<dbReference type="InterPro" id="IPR020843">
    <property type="entry name" value="ER"/>
</dbReference>
<gene>
    <name evidence="4" type="primary">adhT_1</name>
    <name evidence="4" type="ORF">LA5096_00028</name>
</gene>
<evidence type="ECO:0000313" key="5">
    <source>
        <dbReference type="Proteomes" id="UP000049983"/>
    </source>
</evidence>
<dbReference type="Proteomes" id="UP000049983">
    <property type="component" value="Unassembled WGS sequence"/>
</dbReference>
<evidence type="ECO:0000259" key="3">
    <source>
        <dbReference type="SMART" id="SM00829"/>
    </source>
</evidence>
<dbReference type="OrthoDB" id="7355832at2"/>
<dbReference type="CDD" id="cd08253">
    <property type="entry name" value="zeta_crystallin"/>
    <property type="match status" value="1"/>
</dbReference>
<proteinExistence type="predicted"/>
<dbReference type="RefSeq" id="WP_055116796.1">
    <property type="nucleotide sequence ID" value="NZ_CANMGD010000014.1"/>
</dbReference>
<dbReference type="GeneID" id="97667510"/>
<sequence length="330" mass="34583">MRAITYDRFGNAAEVLQLEALPVPEAADGEVLVRLHASGANPSDVRARAGGRPGVTKPPFPKITPHSDGSGVIEAVGVGVPESRIGERVWIWNGQWQRAFGTAADYIALPADQAVALPDHVSFEEGAVLGIPGITACHAVLGGGTVAGRKVLVSGGAGTVGRLAIQVAVASGAQVLSTARGEKGIQAARDAGADAVFDYSAENLSDQILEVTEGRPIDRIVEVEFGKNIEMNTKIIAERGTIAAIGSAKDMTPVLPFYPLMFKAVTIDLVLVYILSEAERAAAIGNLTELLDRKVLDFQISHVLPLEDCARAHEIIASGNRSGSVILKTS</sequence>
<dbReference type="InterPro" id="IPR051603">
    <property type="entry name" value="Zinc-ADH_QOR/CCCR"/>
</dbReference>
<dbReference type="GO" id="GO:0004022">
    <property type="term" value="F:alcohol dehydrogenase (NAD+) activity"/>
    <property type="evidence" value="ECO:0007669"/>
    <property type="project" value="UniProtKB-EC"/>
</dbReference>
<dbReference type="SUPFAM" id="SSF51735">
    <property type="entry name" value="NAD(P)-binding Rossmann-fold domains"/>
    <property type="match status" value="1"/>
</dbReference>
<feature type="region of interest" description="Disordered" evidence="2">
    <location>
        <begin position="43"/>
        <end position="66"/>
    </location>
</feature>
<evidence type="ECO:0000256" key="1">
    <source>
        <dbReference type="ARBA" id="ARBA00022857"/>
    </source>
</evidence>
<dbReference type="AlphaFoldDB" id="A0A0M7AD85"/>
<dbReference type="PANTHER" id="PTHR44154">
    <property type="entry name" value="QUINONE OXIDOREDUCTASE"/>
    <property type="match status" value="1"/>
</dbReference>
<protein>
    <submittedName>
        <fullName evidence="4">Alcohol dehydrogenase</fullName>
        <ecNumber evidence="4">1.1.1.1</ecNumber>
    </submittedName>
</protein>
<accession>A0A0M7AD85</accession>
<dbReference type="STRING" id="311410.LA5095_02659"/>
<dbReference type="PANTHER" id="PTHR44154:SF1">
    <property type="entry name" value="QUINONE OXIDOREDUCTASE"/>
    <property type="match status" value="1"/>
</dbReference>
<reference evidence="5" key="1">
    <citation type="submission" date="2015-07" db="EMBL/GenBank/DDBJ databases">
        <authorList>
            <person name="Rodrigo-Torres Lidia"/>
            <person name="Arahal R.David."/>
        </authorList>
    </citation>
    <scope>NUCLEOTIDE SEQUENCE [LARGE SCALE GENOMIC DNA]</scope>
    <source>
        <strain evidence="5">CECT 5096</strain>
    </source>
</reference>
<dbReference type="SMART" id="SM00829">
    <property type="entry name" value="PKS_ER"/>
    <property type="match status" value="1"/>
</dbReference>
<dbReference type="SUPFAM" id="SSF50129">
    <property type="entry name" value="GroES-like"/>
    <property type="match status" value="1"/>
</dbReference>
<feature type="domain" description="Enoyl reductase (ER)" evidence="3">
    <location>
        <begin position="11"/>
        <end position="327"/>
    </location>
</feature>
<keyword evidence="5" id="KW-1185">Reference proteome</keyword>
<dbReference type="Gene3D" id="3.40.50.720">
    <property type="entry name" value="NAD(P)-binding Rossmann-like Domain"/>
    <property type="match status" value="1"/>
</dbReference>
<keyword evidence="1" id="KW-0521">NADP</keyword>
<evidence type="ECO:0000313" key="4">
    <source>
        <dbReference type="EMBL" id="CTQ63569.1"/>
    </source>
</evidence>
<organism evidence="4 5">
    <name type="scientific">Roseibium album</name>
    <dbReference type="NCBI Taxonomy" id="311410"/>
    <lineage>
        <taxon>Bacteria</taxon>
        <taxon>Pseudomonadati</taxon>
        <taxon>Pseudomonadota</taxon>
        <taxon>Alphaproteobacteria</taxon>
        <taxon>Hyphomicrobiales</taxon>
        <taxon>Stappiaceae</taxon>
        <taxon>Roseibium</taxon>
    </lineage>
</organism>
<dbReference type="Gene3D" id="3.90.180.10">
    <property type="entry name" value="Medium-chain alcohol dehydrogenases, catalytic domain"/>
    <property type="match status" value="1"/>
</dbReference>
<dbReference type="Pfam" id="PF08240">
    <property type="entry name" value="ADH_N"/>
    <property type="match status" value="1"/>
</dbReference>
<evidence type="ECO:0000256" key="2">
    <source>
        <dbReference type="SAM" id="MobiDB-lite"/>
    </source>
</evidence>
<dbReference type="Pfam" id="PF00107">
    <property type="entry name" value="ADH_zinc_N"/>
    <property type="match status" value="1"/>
</dbReference>
<keyword evidence="4" id="KW-0560">Oxidoreductase</keyword>
<dbReference type="InterPro" id="IPR011032">
    <property type="entry name" value="GroES-like_sf"/>
</dbReference>
<dbReference type="InterPro" id="IPR013154">
    <property type="entry name" value="ADH-like_N"/>
</dbReference>
<dbReference type="InterPro" id="IPR036291">
    <property type="entry name" value="NAD(P)-bd_dom_sf"/>
</dbReference>
<dbReference type="EC" id="1.1.1.1" evidence="4"/>
<dbReference type="InterPro" id="IPR013149">
    <property type="entry name" value="ADH-like_C"/>
</dbReference>
<dbReference type="EMBL" id="CXWC01000001">
    <property type="protein sequence ID" value="CTQ63569.1"/>
    <property type="molecule type" value="Genomic_DNA"/>
</dbReference>
<name>A0A0M7AD85_9HYPH</name>